<dbReference type="Gene3D" id="2.60.40.10">
    <property type="entry name" value="Immunoglobulins"/>
    <property type="match status" value="1"/>
</dbReference>
<dbReference type="EMBL" id="DWUP01000129">
    <property type="protein sequence ID" value="HJD53238.1"/>
    <property type="molecule type" value="Genomic_DNA"/>
</dbReference>
<organism evidence="1 2">
    <name type="scientific">Candidatus Avibacteroides avistercoris</name>
    <dbReference type="NCBI Taxonomy" id="2840690"/>
    <lineage>
        <taxon>Bacteria</taxon>
        <taxon>Pseudomonadati</taxon>
        <taxon>Bacteroidota</taxon>
        <taxon>Bacteroidia</taxon>
        <taxon>Bacteroidales</taxon>
        <taxon>Bacteroidaceae</taxon>
        <taxon>Bacteroidaceae incertae sedis</taxon>
        <taxon>Candidatus Avibacteroides</taxon>
    </lineage>
</organism>
<name>A0A9D2UJ01_9BACT</name>
<dbReference type="AlphaFoldDB" id="A0A9D2UJ01"/>
<sequence>MNIPKLITAAAIAILPLAVGAQTKFERGLLIELYTGQGCANCPPQATALKELVANESDPDRLIWITHHYGYNSDSLSIEASEAPGRLCGIAGAPHVIFNRTLTMLGRGVPCLSQSGTTLRDYNEHLRSTQGKSFIRQEMEAGADISIDIDLAYDEASRGLQVRVYGQKNEDFAAGNPTLTAYLVERSWTGFQAMGYQGPDIPTIDYAYHHMNPVRTLISSAPLGDAVTFDGDGHYEMTYELTVPQTVPNYPYDTAVGQVETEVNPDSLYVVAFVANIDETPVDNINYDRDNIRVYNAAKCDLGDNSTTGIATRHATTGPAVTADGGRITVDGEDHGFDIYSLSGQAMANGSLGRGIYIVRFTHDGRPVCRKVIVK</sequence>
<proteinExistence type="predicted"/>
<reference evidence="1" key="2">
    <citation type="submission" date="2021-04" db="EMBL/GenBank/DDBJ databases">
        <authorList>
            <person name="Gilroy R."/>
        </authorList>
    </citation>
    <scope>NUCLEOTIDE SEQUENCE</scope>
    <source>
        <strain evidence="1">MalCec1-1739</strain>
    </source>
</reference>
<reference evidence="1" key="1">
    <citation type="journal article" date="2021" name="PeerJ">
        <title>Extensive microbial diversity within the chicken gut microbiome revealed by metagenomics and culture.</title>
        <authorList>
            <person name="Gilroy R."/>
            <person name="Ravi A."/>
            <person name="Getino M."/>
            <person name="Pursley I."/>
            <person name="Horton D.L."/>
            <person name="Alikhan N.F."/>
            <person name="Baker D."/>
            <person name="Gharbi K."/>
            <person name="Hall N."/>
            <person name="Watson M."/>
            <person name="Adriaenssens E.M."/>
            <person name="Foster-Nyarko E."/>
            <person name="Jarju S."/>
            <person name="Secka A."/>
            <person name="Antonio M."/>
            <person name="Oren A."/>
            <person name="Chaudhuri R.R."/>
            <person name="La Ragione R."/>
            <person name="Hildebrand F."/>
            <person name="Pallen M.J."/>
        </authorList>
    </citation>
    <scope>NUCLEOTIDE SEQUENCE</scope>
    <source>
        <strain evidence="1">MalCec1-1739</strain>
    </source>
</reference>
<comment type="caution">
    <text evidence="1">The sequence shown here is derived from an EMBL/GenBank/DDBJ whole genome shotgun (WGS) entry which is preliminary data.</text>
</comment>
<dbReference type="InterPro" id="IPR013783">
    <property type="entry name" value="Ig-like_fold"/>
</dbReference>
<evidence type="ECO:0008006" key="3">
    <source>
        <dbReference type="Google" id="ProtNLM"/>
    </source>
</evidence>
<gene>
    <name evidence="1" type="ORF">IAA93_05895</name>
</gene>
<accession>A0A9D2UJ01</accession>
<protein>
    <recommendedName>
        <fullName evidence="3">Omp28-related outer membrane protein</fullName>
    </recommendedName>
</protein>
<evidence type="ECO:0000313" key="2">
    <source>
        <dbReference type="Proteomes" id="UP000787625"/>
    </source>
</evidence>
<evidence type="ECO:0000313" key="1">
    <source>
        <dbReference type="EMBL" id="HJD53238.1"/>
    </source>
</evidence>
<dbReference type="Proteomes" id="UP000787625">
    <property type="component" value="Unassembled WGS sequence"/>
</dbReference>